<keyword evidence="7" id="KW-1185">Reference proteome</keyword>
<evidence type="ECO:0000256" key="2">
    <source>
        <dbReference type="ARBA" id="ARBA00022576"/>
    </source>
</evidence>
<evidence type="ECO:0000256" key="3">
    <source>
        <dbReference type="ARBA" id="ARBA00022679"/>
    </source>
</evidence>
<keyword evidence="2 6" id="KW-0032">Aminotransferase</keyword>
<evidence type="ECO:0000313" key="6">
    <source>
        <dbReference type="EMBL" id="NKE09144.1"/>
    </source>
</evidence>
<dbReference type="AlphaFoldDB" id="A0A846TTQ5"/>
<dbReference type="InterPro" id="IPR015421">
    <property type="entry name" value="PyrdxlP-dep_Trfase_major"/>
</dbReference>
<dbReference type="GO" id="GO:0016212">
    <property type="term" value="F:kynurenine-oxoglutarate transaminase activity"/>
    <property type="evidence" value="ECO:0007669"/>
    <property type="project" value="TreeGrafter"/>
</dbReference>
<dbReference type="SUPFAM" id="SSF53383">
    <property type="entry name" value="PLP-dependent transferases"/>
    <property type="match status" value="1"/>
</dbReference>
<name>A0A846TTQ5_9MICC</name>
<dbReference type="GO" id="GO:0005737">
    <property type="term" value="C:cytoplasm"/>
    <property type="evidence" value="ECO:0007669"/>
    <property type="project" value="TreeGrafter"/>
</dbReference>
<reference evidence="6 7" key="1">
    <citation type="submission" date="2020-02" db="EMBL/GenBank/DDBJ databases">
        <authorList>
            <person name="Sun Q."/>
        </authorList>
    </citation>
    <scope>NUCLEOTIDE SEQUENCE [LARGE SCALE GENOMIC DNA]</scope>
    <source>
        <strain evidence="6 7">YIM 13062</strain>
    </source>
</reference>
<feature type="domain" description="Aminotransferase class I/classII large" evidence="5">
    <location>
        <begin position="31"/>
        <end position="404"/>
    </location>
</feature>
<dbReference type="EMBL" id="JAAVUN010000005">
    <property type="protein sequence ID" value="NKE09144.1"/>
    <property type="molecule type" value="Genomic_DNA"/>
</dbReference>
<keyword evidence="4" id="KW-0663">Pyridoxal phosphate</keyword>
<proteinExistence type="predicted"/>
<evidence type="ECO:0000256" key="4">
    <source>
        <dbReference type="ARBA" id="ARBA00022898"/>
    </source>
</evidence>
<protein>
    <submittedName>
        <fullName evidence="6">Aminotransferase class I/II-fold pyridoxal phosphate-dependent enzyme</fullName>
    </submittedName>
</protein>
<evidence type="ECO:0000313" key="7">
    <source>
        <dbReference type="Proteomes" id="UP000521379"/>
    </source>
</evidence>
<dbReference type="PANTHER" id="PTHR43807">
    <property type="entry name" value="FI04487P"/>
    <property type="match status" value="1"/>
</dbReference>
<sequence>MAAGGGLLDACGGFRSTIFDETSALAARHEAINLGQGFPDQDGPAHMVAAAHRALDAGLNQYTPAVGSPRLRKAIADQQERTQGRILDPETQVLVTVGAAEGLTAALLSVVRAGDDVVVLEPYYDLYAAVVSFIGATLRTIPLRPPHFRPEAQDIHNAFSSRATAVLLNDPHNPTGTVLAPDDARLIAQLAVEHDAVIITDEVYEHLRFVGNHVSVAATNNRSLLGSEPADLTLAHQVAERTLVVSSASKTLRATGWRIGWVTGPGHLIIGVRAVKTYLTHSPAAPLQDAVAAGLEDSCQWVRDLATEQGERSRMVAETLHELGLSVAEPCGSYYVVADYSPLYQRWGVSDSTELAAALIERAGVALLPISAFASPVNAGLYDGWMRVAACKQTATLEQAMQRLRKHLQ</sequence>
<keyword evidence="3 6" id="KW-0808">Transferase</keyword>
<comment type="caution">
    <text evidence="6">The sequence shown here is derived from an EMBL/GenBank/DDBJ whole genome shotgun (WGS) entry which is preliminary data.</text>
</comment>
<dbReference type="Gene3D" id="3.90.1150.10">
    <property type="entry name" value="Aspartate Aminotransferase, domain 1"/>
    <property type="match status" value="1"/>
</dbReference>
<dbReference type="GO" id="GO:0030170">
    <property type="term" value="F:pyridoxal phosphate binding"/>
    <property type="evidence" value="ECO:0007669"/>
    <property type="project" value="InterPro"/>
</dbReference>
<dbReference type="Gene3D" id="3.40.640.10">
    <property type="entry name" value="Type I PLP-dependent aspartate aminotransferase-like (Major domain)"/>
    <property type="match status" value="1"/>
</dbReference>
<evidence type="ECO:0000259" key="5">
    <source>
        <dbReference type="Pfam" id="PF00155"/>
    </source>
</evidence>
<accession>A0A846TTQ5</accession>
<gene>
    <name evidence="6" type="ORF">GTW58_04130</name>
</gene>
<dbReference type="Pfam" id="PF00155">
    <property type="entry name" value="Aminotran_1_2"/>
    <property type="match status" value="1"/>
</dbReference>
<dbReference type="InterPro" id="IPR015422">
    <property type="entry name" value="PyrdxlP-dep_Trfase_small"/>
</dbReference>
<organism evidence="6 7">
    <name type="scientific">Kocuria subflava</name>
    <dbReference type="NCBI Taxonomy" id="1736139"/>
    <lineage>
        <taxon>Bacteria</taxon>
        <taxon>Bacillati</taxon>
        <taxon>Actinomycetota</taxon>
        <taxon>Actinomycetes</taxon>
        <taxon>Micrococcales</taxon>
        <taxon>Micrococcaceae</taxon>
        <taxon>Kocuria</taxon>
    </lineage>
</organism>
<dbReference type="PANTHER" id="PTHR43807:SF20">
    <property type="entry name" value="FI04487P"/>
    <property type="match status" value="1"/>
</dbReference>
<dbReference type="Proteomes" id="UP000521379">
    <property type="component" value="Unassembled WGS sequence"/>
</dbReference>
<dbReference type="CDD" id="cd00609">
    <property type="entry name" value="AAT_like"/>
    <property type="match status" value="1"/>
</dbReference>
<comment type="cofactor">
    <cofactor evidence="1">
        <name>pyridoxal 5'-phosphate</name>
        <dbReference type="ChEBI" id="CHEBI:597326"/>
    </cofactor>
</comment>
<dbReference type="InterPro" id="IPR015424">
    <property type="entry name" value="PyrdxlP-dep_Trfase"/>
</dbReference>
<dbReference type="InterPro" id="IPR051326">
    <property type="entry name" value="Kynurenine-oxoglutarate_AT"/>
</dbReference>
<dbReference type="InterPro" id="IPR004839">
    <property type="entry name" value="Aminotransferase_I/II_large"/>
</dbReference>
<evidence type="ECO:0000256" key="1">
    <source>
        <dbReference type="ARBA" id="ARBA00001933"/>
    </source>
</evidence>